<dbReference type="GO" id="GO:0005524">
    <property type="term" value="F:ATP binding"/>
    <property type="evidence" value="ECO:0007669"/>
    <property type="project" value="UniProtKB-UniRule"/>
</dbReference>
<evidence type="ECO:0000256" key="5">
    <source>
        <dbReference type="RuleBase" id="RU367127"/>
    </source>
</evidence>
<evidence type="ECO:0000256" key="6">
    <source>
        <dbReference type="SAM" id="MobiDB-lite"/>
    </source>
</evidence>
<evidence type="ECO:0000256" key="1">
    <source>
        <dbReference type="ARBA" id="ARBA00004123"/>
    </source>
</evidence>
<feature type="compositionally biased region" description="Low complexity" evidence="6">
    <location>
        <begin position="248"/>
        <end position="268"/>
    </location>
</feature>
<dbReference type="InterPro" id="IPR014978">
    <property type="entry name" value="Gln-Leu-Gln_QLQ"/>
</dbReference>
<comment type="domain">
    <text evidence="5">The QLQ domain and WRC domain may be involved in protein-protein interaction and DNA-binding, respectively.</text>
</comment>
<accession>A0ABD3ANC4</accession>
<evidence type="ECO:0000313" key="10">
    <source>
        <dbReference type="Proteomes" id="UP001630127"/>
    </source>
</evidence>
<keyword evidence="5" id="KW-0010">Activator</keyword>
<feature type="compositionally biased region" description="Low complexity" evidence="6">
    <location>
        <begin position="203"/>
        <end position="220"/>
    </location>
</feature>
<feature type="domain" description="QLQ" evidence="7">
    <location>
        <begin position="59"/>
        <end position="94"/>
    </location>
</feature>
<dbReference type="PANTHER" id="PTHR31602">
    <property type="entry name" value="GROWTH-REGULATING FACTOR 5"/>
    <property type="match status" value="1"/>
</dbReference>
<dbReference type="EMBL" id="JBJUIK010000003">
    <property type="protein sequence ID" value="KAL3532681.1"/>
    <property type="molecule type" value="Genomic_DNA"/>
</dbReference>
<dbReference type="Pfam" id="PF08880">
    <property type="entry name" value="QLQ"/>
    <property type="match status" value="1"/>
</dbReference>
<evidence type="ECO:0000256" key="3">
    <source>
        <dbReference type="ARBA" id="ARBA00023242"/>
    </source>
</evidence>
<name>A0ABD3ANC4_9GENT</name>
<dbReference type="PROSITE" id="PS51667">
    <property type="entry name" value="WRC"/>
    <property type="match status" value="1"/>
</dbReference>
<feature type="domain" description="WRC" evidence="8">
    <location>
        <begin position="125"/>
        <end position="169"/>
    </location>
</feature>
<comment type="caution">
    <text evidence="9">The sequence shown here is derived from an EMBL/GenBank/DDBJ whole genome shotgun (WGS) entry which is preliminary data.</text>
</comment>
<evidence type="ECO:0000256" key="2">
    <source>
        <dbReference type="ARBA" id="ARBA00008122"/>
    </source>
</evidence>
<dbReference type="PROSITE" id="PS51666">
    <property type="entry name" value="QLQ"/>
    <property type="match status" value="1"/>
</dbReference>
<dbReference type="GO" id="GO:0099402">
    <property type="term" value="P:plant organ development"/>
    <property type="evidence" value="ECO:0007669"/>
    <property type="project" value="UniProtKB-ARBA"/>
</dbReference>
<feature type="short sequence motif" description="Bipartite nuclear localization signal" evidence="4">
    <location>
        <begin position="158"/>
        <end position="165"/>
    </location>
</feature>
<proteinExistence type="inferred from homology"/>
<feature type="short sequence motif" description="Bipartite nuclear localization signal" evidence="4">
    <location>
        <begin position="130"/>
        <end position="140"/>
    </location>
</feature>
<evidence type="ECO:0000259" key="7">
    <source>
        <dbReference type="PROSITE" id="PS51666"/>
    </source>
</evidence>
<keyword evidence="5" id="KW-0804">Transcription</keyword>
<gene>
    <name evidence="9" type="ORF">ACH5RR_006202</name>
</gene>
<dbReference type="Pfam" id="PF08879">
    <property type="entry name" value="WRC"/>
    <property type="match status" value="1"/>
</dbReference>
<evidence type="ECO:0000259" key="8">
    <source>
        <dbReference type="PROSITE" id="PS51667"/>
    </source>
</evidence>
<protein>
    <recommendedName>
        <fullName evidence="5">Growth-regulating factor</fullName>
    </recommendedName>
</protein>
<feature type="region of interest" description="Disordered" evidence="6">
    <location>
        <begin position="173"/>
        <end position="192"/>
    </location>
</feature>
<dbReference type="PANTHER" id="PTHR31602:SF46">
    <property type="entry name" value="GROWTH-REGULATING FACTOR 6"/>
    <property type="match status" value="1"/>
</dbReference>
<comment type="function">
    <text evidence="5">Transcription activator.</text>
</comment>
<reference evidence="9 10" key="1">
    <citation type="submission" date="2024-11" db="EMBL/GenBank/DDBJ databases">
        <title>A near-complete genome assembly of Cinchona calisaya.</title>
        <authorList>
            <person name="Lian D.C."/>
            <person name="Zhao X.W."/>
            <person name="Wei L."/>
        </authorList>
    </citation>
    <scope>NUCLEOTIDE SEQUENCE [LARGE SCALE GENOMIC DNA]</scope>
    <source>
        <tissue evidence="9">Nenye</tissue>
    </source>
</reference>
<comment type="subcellular location">
    <subcellularLocation>
        <location evidence="1 4 5">Nucleus</location>
    </subcellularLocation>
</comment>
<dbReference type="GO" id="GO:0005634">
    <property type="term" value="C:nucleus"/>
    <property type="evidence" value="ECO:0007669"/>
    <property type="project" value="UniProtKB-SubCell"/>
</dbReference>
<feature type="region of interest" description="Disordered" evidence="6">
    <location>
        <begin position="200"/>
        <end position="270"/>
    </location>
</feature>
<evidence type="ECO:0000256" key="4">
    <source>
        <dbReference type="PROSITE-ProRule" id="PRU01002"/>
    </source>
</evidence>
<dbReference type="SMART" id="SM00951">
    <property type="entry name" value="QLQ"/>
    <property type="match status" value="1"/>
</dbReference>
<comment type="similarity">
    <text evidence="2 5">Belongs to the GRF family.</text>
</comment>
<dbReference type="GO" id="GO:0006351">
    <property type="term" value="P:DNA-templated transcription"/>
    <property type="evidence" value="ECO:0007669"/>
    <property type="project" value="UniProtKB-UniRule"/>
</dbReference>
<keyword evidence="5" id="KW-0805">Transcription regulation</keyword>
<organism evidence="9 10">
    <name type="scientific">Cinchona calisaya</name>
    <dbReference type="NCBI Taxonomy" id="153742"/>
    <lineage>
        <taxon>Eukaryota</taxon>
        <taxon>Viridiplantae</taxon>
        <taxon>Streptophyta</taxon>
        <taxon>Embryophyta</taxon>
        <taxon>Tracheophyta</taxon>
        <taxon>Spermatophyta</taxon>
        <taxon>Magnoliopsida</taxon>
        <taxon>eudicotyledons</taxon>
        <taxon>Gunneridae</taxon>
        <taxon>Pentapetalae</taxon>
        <taxon>asterids</taxon>
        <taxon>lamiids</taxon>
        <taxon>Gentianales</taxon>
        <taxon>Rubiaceae</taxon>
        <taxon>Cinchonoideae</taxon>
        <taxon>Cinchoneae</taxon>
        <taxon>Cinchona</taxon>
    </lineage>
</organism>
<keyword evidence="10" id="KW-1185">Reference proteome</keyword>
<keyword evidence="3 4" id="KW-0539">Nucleus</keyword>
<dbReference type="InterPro" id="IPR031137">
    <property type="entry name" value="GRF"/>
</dbReference>
<dbReference type="Proteomes" id="UP001630127">
    <property type="component" value="Unassembled WGS sequence"/>
</dbReference>
<evidence type="ECO:0000313" key="9">
    <source>
        <dbReference type="EMBL" id="KAL3532681.1"/>
    </source>
</evidence>
<sequence>MMRGGSGCVGSHWPLNHGNNPESQQRLLVGKKAGCFLPSFSFVLSASMMSSSTRSSSFPFTASQWQELEHQALIFKYMVSGMPIPPDLLYTVRRSLDTSLSSKLLLHQPQLGWNCFQLGFGRKIDPEPGRCRRTDGKKWRCSKEAYPDSKYCERHMHRGRNRSRKPVEQLISTSTNTSTTQTTTPPTAIPISAITKNNNYPYSPSSPTSHHSFSASSLTSILPNSEPPHHHYSTINHPHNTAPPPLHYPFLYPHSSSSRPPGSDFSASQDNTTTNFLLESAGPYSHASAKGFSYGEGGKEELDEHVFFSEASGTMRNISGGSSSLDDSSSWQLAPLGQLKQRSNYSGGSGNSSYLQLQSLNMLSSTTMDNNRDDQPKKVMHHFFDEWPPKDKHSSSWLDDDDTDDHHVQVSSKIQLSISMPNPSSHDFFMTRNEK</sequence>
<dbReference type="AlphaFoldDB" id="A0ABD3ANC4"/>
<dbReference type="InterPro" id="IPR014977">
    <property type="entry name" value="WRC_dom"/>
</dbReference>